<keyword evidence="3 8" id="KW-0347">Helicase</keyword>
<dbReference type="RefSeq" id="WP_148979510.1">
    <property type="nucleotide sequence ID" value="NZ_JBNIKO010000004.1"/>
</dbReference>
<dbReference type="Pfam" id="PF00271">
    <property type="entry name" value="Helicase_C"/>
    <property type="match status" value="1"/>
</dbReference>
<sequence length="448" mass="49272">MSTTFINTLQPFIQQIWEKSEFAAATPVQEQAIPVILEGKDVLVESPTGTGKTLAYLLPIIERIDLSKQHPQALIVAPSKELAMQIFEQIQKWTEGSEISGASFIGGANVKRQLEKLKKKPHILVGTPGRLQELIQMKKIKMHEVKTIVMDEADQLFVPEHKKTIENIIKSSMQQERQLLLFSATLKEETEKQAVDLLKEPLVIKVTKEDLPPARVEHLYAVVDQRDKANVLANLLREPGIKALAFVRDIGNLAVLTEKLLYKQLNVGFLHSESSKQERENAMKNFRKDEYPVLLATDVAARGLDIKELSHVIHYDLPEEVESYVHRSGRTGRQGAEGTVISIVSEREERRLKQFARELGLKLEKRVVFGGKLVGEDELKSGKPGSGGGRGVKAGGTKGSVGKKTGSSKGSFGQQKTGAKAGVASGSSKGGGKAKPKKTGVKKQGKKK</sequence>
<dbReference type="GO" id="GO:0009409">
    <property type="term" value="P:response to cold"/>
    <property type="evidence" value="ECO:0007669"/>
    <property type="project" value="TreeGrafter"/>
</dbReference>
<dbReference type="GO" id="GO:0003724">
    <property type="term" value="F:RNA helicase activity"/>
    <property type="evidence" value="ECO:0007669"/>
    <property type="project" value="TreeGrafter"/>
</dbReference>
<dbReference type="AlphaFoldDB" id="A0A5D4TCZ0"/>
<dbReference type="CDD" id="cd00268">
    <property type="entry name" value="DEADc"/>
    <property type="match status" value="1"/>
</dbReference>
<keyword evidence="4" id="KW-0067">ATP-binding</keyword>
<accession>A0A5D4TCZ0</accession>
<feature type="domain" description="Helicase ATP-binding" evidence="6">
    <location>
        <begin position="33"/>
        <end position="204"/>
    </location>
</feature>
<dbReference type="InterPro" id="IPR027417">
    <property type="entry name" value="P-loop_NTPase"/>
</dbReference>
<feature type="domain" description="Helicase C-terminal" evidence="7">
    <location>
        <begin position="215"/>
        <end position="374"/>
    </location>
</feature>
<proteinExistence type="predicted"/>
<dbReference type="SMART" id="SM00487">
    <property type="entry name" value="DEXDc"/>
    <property type="match status" value="1"/>
</dbReference>
<feature type="compositionally biased region" description="Gly residues" evidence="5">
    <location>
        <begin position="384"/>
        <end position="399"/>
    </location>
</feature>
<evidence type="ECO:0000256" key="1">
    <source>
        <dbReference type="ARBA" id="ARBA00022741"/>
    </source>
</evidence>
<dbReference type="InterPro" id="IPR050547">
    <property type="entry name" value="DEAD_box_RNA_helicases"/>
</dbReference>
<evidence type="ECO:0000256" key="3">
    <source>
        <dbReference type="ARBA" id="ARBA00022806"/>
    </source>
</evidence>
<dbReference type="EMBL" id="VTET01000005">
    <property type="protein sequence ID" value="TYS71996.1"/>
    <property type="molecule type" value="Genomic_DNA"/>
</dbReference>
<dbReference type="GO" id="GO:0016787">
    <property type="term" value="F:hydrolase activity"/>
    <property type="evidence" value="ECO:0007669"/>
    <property type="project" value="UniProtKB-KW"/>
</dbReference>
<dbReference type="Pfam" id="PF00270">
    <property type="entry name" value="DEAD"/>
    <property type="match status" value="1"/>
</dbReference>
<dbReference type="CDD" id="cd18787">
    <property type="entry name" value="SF2_C_DEAD"/>
    <property type="match status" value="1"/>
</dbReference>
<dbReference type="GO" id="GO:0005524">
    <property type="term" value="F:ATP binding"/>
    <property type="evidence" value="ECO:0007669"/>
    <property type="project" value="UniProtKB-KW"/>
</dbReference>
<evidence type="ECO:0000313" key="9">
    <source>
        <dbReference type="Proteomes" id="UP000324517"/>
    </source>
</evidence>
<dbReference type="GO" id="GO:0005829">
    <property type="term" value="C:cytosol"/>
    <property type="evidence" value="ECO:0007669"/>
    <property type="project" value="TreeGrafter"/>
</dbReference>
<protein>
    <submittedName>
        <fullName evidence="8">DEAD/DEAH box helicase</fullName>
    </submittedName>
</protein>
<keyword evidence="2" id="KW-0378">Hydrolase</keyword>
<dbReference type="GO" id="GO:0005840">
    <property type="term" value="C:ribosome"/>
    <property type="evidence" value="ECO:0007669"/>
    <property type="project" value="TreeGrafter"/>
</dbReference>
<keyword evidence="1" id="KW-0547">Nucleotide-binding</keyword>
<dbReference type="GO" id="GO:0033592">
    <property type="term" value="F:RNA strand annealing activity"/>
    <property type="evidence" value="ECO:0007669"/>
    <property type="project" value="TreeGrafter"/>
</dbReference>
<evidence type="ECO:0000256" key="5">
    <source>
        <dbReference type="SAM" id="MobiDB-lite"/>
    </source>
</evidence>
<evidence type="ECO:0000259" key="6">
    <source>
        <dbReference type="PROSITE" id="PS51192"/>
    </source>
</evidence>
<dbReference type="InterPro" id="IPR001650">
    <property type="entry name" value="Helicase_C-like"/>
</dbReference>
<feature type="compositionally biased region" description="Basic residues" evidence="5">
    <location>
        <begin position="432"/>
        <end position="448"/>
    </location>
</feature>
<evidence type="ECO:0000256" key="2">
    <source>
        <dbReference type="ARBA" id="ARBA00022801"/>
    </source>
</evidence>
<dbReference type="InterPro" id="IPR011545">
    <property type="entry name" value="DEAD/DEAH_box_helicase_dom"/>
</dbReference>
<dbReference type="Gene3D" id="3.40.50.300">
    <property type="entry name" value="P-loop containing nucleotide triphosphate hydrolases"/>
    <property type="match status" value="2"/>
</dbReference>
<dbReference type="PROSITE" id="PS51192">
    <property type="entry name" value="HELICASE_ATP_BIND_1"/>
    <property type="match status" value="1"/>
</dbReference>
<evidence type="ECO:0000256" key="4">
    <source>
        <dbReference type="ARBA" id="ARBA00022840"/>
    </source>
</evidence>
<dbReference type="PANTHER" id="PTHR47963">
    <property type="entry name" value="DEAD-BOX ATP-DEPENDENT RNA HELICASE 47, MITOCHONDRIAL"/>
    <property type="match status" value="1"/>
</dbReference>
<dbReference type="PROSITE" id="PS51194">
    <property type="entry name" value="HELICASE_CTER"/>
    <property type="match status" value="1"/>
</dbReference>
<evidence type="ECO:0000313" key="8">
    <source>
        <dbReference type="EMBL" id="TYS71996.1"/>
    </source>
</evidence>
<dbReference type="SMART" id="SM00490">
    <property type="entry name" value="HELICc"/>
    <property type="match status" value="1"/>
</dbReference>
<name>A0A5D4TCZ0_9BACI</name>
<feature type="compositionally biased region" description="Low complexity" evidence="5">
    <location>
        <begin position="400"/>
        <end position="427"/>
    </location>
</feature>
<gene>
    <name evidence="8" type="ORF">FZC75_12010</name>
</gene>
<dbReference type="InterPro" id="IPR014001">
    <property type="entry name" value="Helicase_ATP-bd"/>
</dbReference>
<comment type="caution">
    <text evidence="8">The sequence shown here is derived from an EMBL/GenBank/DDBJ whole genome shotgun (WGS) entry which is preliminary data.</text>
</comment>
<dbReference type="Proteomes" id="UP000324517">
    <property type="component" value="Unassembled WGS sequence"/>
</dbReference>
<dbReference type="InterPro" id="IPR044742">
    <property type="entry name" value="DEAD/DEAH_RhlB"/>
</dbReference>
<feature type="region of interest" description="Disordered" evidence="5">
    <location>
        <begin position="376"/>
        <end position="448"/>
    </location>
</feature>
<dbReference type="OrthoDB" id="9805696at2"/>
<reference evidence="8 9" key="1">
    <citation type="submission" date="2019-08" db="EMBL/GenBank/DDBJ databases">
        <title>Bacillus genomes from the desert of Cuatro Cienegas, Coahuila.</title>
        <authorList>
            <person name="Olmedo-Alvarez G."/>
        </authorList>
    </citation>
    <scope>NUCLEOTIDE SEQUENCE [LARGE SCALE GENOMIC DNA]</scope>
    <source>
        <strain evidence="8 9">CH98b_3T</strain>
    </source>
</reference>
<dbReference type="SUPFAM" id="SSF52540">
    <property type="entry name" value="P-loop containing nucleoside triphosphate hydrolases"/>
    <property type="match status" value="1"/>
</dbReference>
<organism evidence="8 9">
    <name type="scientific">Sutcliffiella horikoshii</name>
    <dbReference type="NCBI Taxonomy" id="79883"/>
    <lineage>
        <taxon>Bacteria</taxon>
        <taxon>Bacillati</taxon>
        <taxon>Bacillota</taxon>
        <taxon>Bacilli</taxon>
        <taxon>Bacillales</taxon>
        <taxon>Bacillaceae</taxon>
        <taxon>Sutcliffiella</taxon>
    </lineage>
</organism>
<dbReference type="PANTHER" id="PTHR47963:SF7">
    <property type="entry name" value="ATP-DEPENDENT RNA HELICASE YFML-RELATED"/>
    <property type="match status" value="1"/>
</dbReference>
<evidence type="ECO:0000259" key="7">
    <source>
        <dbReference type="PROSITE" id="PS51194"/>
    </source>
</evidence>